<dbReference type="RefSeq" id="XP_040667835.1">
    <property type="nucleotide sequence ID" value="XM_040817416.1"/>
</dbReference>
<evidence type="ECO:0000256" key="7">
    <source>
        <dbReference type="PROSITE-ProRule" id="PRU00042"/>
    </source>
</evidence>
<dbReference type="GO" id="GO:0000978">
    <property type="term" value="F:RNA polymerase II cis-regulatory region sequence-specific DNA binding"/>
    <property type="evidence" value="ECO:0007669"/>
    <property type="project" value="InterPro"/>
</dbReference>
<evidence type="ECO:0000256" key="4">
    <source>
        <dbReference type="ARBA" id="ARBA00022771"/>
    </source>
</evidence>
<dbReference type="VEuPathDB" id="FungiDB:ASPVEDRAFT_83593"/>
<dbReference type="AlphaFoldDB" id="A0A1L9PKQ4"/>
<dbReference type="SUPFAM" id="SSF57667">
    <property type="entry name" value="beta-beta-alpha zinc fingers"/>
    <property type="match status" value="1"/>
</dbReference>
<dbReference type="GeneID" id="63732927"/>
<keyword evidence="6" id="KW-0539">Nucleus</keyword>
<dbReference type="Pfam" id="PF00096">
    <property type="entry name" value="zf-C2H2"/>
    <property type="match status" value="1"/>
</dbReference>
<dbReference type="GO" id="GO:0006351">
    <property type="term" value="P:DNA-templated transcription"/>
    <property type="evidence" value="ECO:0007669"/>
    <property type="project" value="InterPro"/>
</dbReference>
<protein>
    <recommendedName>
        <fullName evidence="8">C2H2-type domain-containing protein</fullName>
    </recommendedName>
</protein>
<dbReference type="Proteomes" id="UP000184073">
    <property type="component" value="Unassembled WGS sequence"/>
</dbReference>
<organism evidence="9 10">
    <name type="scientific">Aspergillus versicolor CBS 583.65</name>
    <dbReference type="NCBI Taxonomy" id="1036611"/>
    <lineage>
        <taxon>Eukaryota</taxon>
        <taxon>Fungi</taxon>
        <taxon>Dikarya</taxon>
        <taxon>Ascomycota</taxon>
        <taxon>Pezizomycotina</taxon>
        <taxon>Eurotiomycetes</taxon>
        <taxon>Eurotiomycetidae</taxon>
        <taxon>Eurotiales</taxon>
        <taxon>Aspergillaceae</taxon>
        <taxon>Aspergillus</taxon>
        <taxon>Aspergillus subgen. Nidulantes</taxon>
    </lineage>
</organism>
<evidence type="ECO:0000313" key="9">
    <source>
        <dbReference type="EMBL" id="OJJ02073.1"/>
    </source>
</evidence>
<keyword evidence="4 7" id="KW-0863">Zinc-finger</keyword>
<dbReference type="CDD" id="cd12148">
    <property type="entry name" value="fungal_TF_MHR"/>
    <property type="match status" value="1"/>
</dbReference>
<evidence type="ECO:0000313" key="10">
    <source>
        <dbReference type="Proteomes" id="UP000184073"/>
    </source>
</evidence>
<keyword evidence="5" id="KW-0862">Zinc</keyword>
<name>A0A1L9PKQ4_ASPVE</name>
<evidence type="ECO:0000259" key="8">
    <source>
        <dbReference type="PROSITE" id="PS50157"/>
    </source>
</evidence>
<dbReference type="PANTHER" id="PTHR40626:SF1">
    <property type="entry name" value="TRANSCRIPTION FACTOR WITH C2H2 AND ZN(2)-CYS(6) DNA BINDING DOMAIN (EUROFUNG)"/>
    <property type="match status" value="1"/>
</dbReference>
<dbReference type="SMART" id="SM00355">
    <property type="entry name" value="ZnF_C2H2"/>
    <property type="match status" value="2"/>
</dbReference>
<keyword evidence="3" id="KW-0677">Repeat</keyword>
<evidence type="ECO:0000256" key="3">
    <source>
        <dbReference type="ARBA" id="ARBA00022737"/>
    </source>
</evidence>
<dbReference type="InterPro" id="IPR036236">
    <property type="entry name" value="Znf_C2H2_sf"/>
</dbReference>
<feature type="domain" description="C2H2-type" evidence="8">
    <location>
        <begin position="6"/>
        <end position="29"/>
    </location>
</feature>
<dbReference type="EMBL" id="KV878129">
    <property type="protein sequence ID" value="OJJ02073.1"/>
    <property type="molecule type" value="Genomic_DNA"/>
</dbReference>
<keyword evidence="10" id="KW-1185">Reference proteome</keyword>
<evidence type="ECO:0000256" key="1">
    <source>
        <dbReference type="ARBA" id="ARBA00004123"/>
    </source>
</evidence>
<sequence length="561" mass="62822">MSDLSHSCSVCRKTFSTKGHLRRHESSHTQPAVHCHFCGRAFTRKDVLHRHYKTCPKARNEDIPSRKPPGRLRKACDRCATLRVGSGVDTEENDSDNATALPLLESFSAPETRSARNVAHVISRFTASGSRGNILDPALPSLELNGPELSAGNEWDALLSSFWSIPSESSVSIGEVSTMTLETCQVASRRLIEYLQVDSHGFSIDRVNTFLAPANVQQCIAAYFQIVHPRAPIIYLPGLDLETASIPLLLPMVLLGAVCGQSDELAGLAAAFCDVGEDSVFESVTFQEMVYSPRKTEYSHDNISDAEIQCIQGAMCMILIQKSTTDLRTQRRIRVQRFPALISAVRASCLTEARHRITGDWDTFIREEVCCRLMSFICVLDTYFVMFCNQPPCLQPVELSFQLPSVSRTVDIMSDSTIRGFEMLQDLRQPPLLNELSQRISSNKWQSDPTLMSNLGVFDVYILGCAFHPIVFNYHSNNTYMANMLPTLEATLSRWEALWEKLCSSHWSSDEMARADIMMYAPEIVSLARAYLYIPISKRGVIARDFTLDLRRILKGGEKPS</sequence>
<dbReference type="PROSITE" id="PS50157">
    <property type="entry name" value="ZINC_FINGER_C2H2_2"/>
    <property type="match status" value="2"/>
</dbReference>
<dbReference type="OrthoDB" id="654211at2759"/>
<dbReference type="InterPro" id="IPR051059">
    <property type="entry name" value="VerF-like"/>
</dbReference>
<dbReference type="GO" id="GO:0000981">
    <property type="term" value="F:DNA-binding transcription factor activity, RNA polymerase II-specific"/>
    <property type="evidence" value="ECO:0007669"/>
    <property type="project" value="InterPro"/>
</dbReference>
<dbReference type="STRING" id="1036611.A0A1L9PKQ4"/>
<dbReference type="Gene3D" id="3.30.160.60">
    <property type="entry name" value="Classic Zinc Finger"/>
    <property type="match status" value="1"/>
</dbReference>
<evidence type="ECO:0000256" key="6">
    <source>
        <dbReference type="ARBA" id="ARBA00023242"/>
    </source>
</evidence>
<dbReference type="PROSITE" id="PS00028">
    <property type="entry name" value="ZINC_FINGER_C2H2_1"/>
    <property type="match status" value="1"/>
</dbReference>
<dbReference type="CDD" id="cd00065">
    <property type="entry name" value="FYVE_like_SF"/>
    <property type="match status" value="1"/>
</dbReference>
<evidence type="ECO:0000256" key="2">
    <source>
        <dbReference type="ARBA" id="ARBA00022723"/>
    </source>
</evidence>
<gene>
    <name evidence="9" type="ORF">ASPVEDRAFT_83593</name>
</gene>
<reference evidence="10" key="1">
    <citation type="journal article" date="2017" name="Genome Biol.">
        <title>Comparative genomics reveals high biological diversity and specific adaptations in the industrially and medically important fungal genus Aspergillus.</title>
        <authorList>
            <person name="de Vries R.P."/>
            <person name="Riley R."/>
            <person name="Wiebenga A."/>
            <person name="Aguilar-Osorio G."/>
            <person name="Amillis S."/>
            <person name="Uchima C.A."/>
            <person name="Anderluh G."/>
            <person name="Asadollahi M."/>
            <person name="Askin M."/>
            <person name="Barry K."/>
            <person name="Battaglia E."/>
            <person name="Bayram O."/>
            <person name="Benocci T."/>
            <person name="Braus-Stromeyer S.A."/>
            <person name="Caldana C."/>
            <person name="Canovas D."/>
            <person name="Cerqueira G.C."/>
            <person name="Chen F."/>
            <person name="Chen W."/>
            <person name="Choi C."/>
            <person name="Clum A."/>
            <person name="Dos Santos R.A."/>
            <person name="Damasio A.R."/>
            <person name="Diallinas G."/>
            <person name="Emri T."/>
            <person name="Fekete E."/>
            <person name="Flipphi M."/>
            <person name="Freyberg S."/>
            <person name="Gallo A."/>
            <person name="Gournas C."/>
            <person name="Habgood R."/>
            <person name="Hainaut M."/>
            <person name="Harispe M.L."/>
            <person name="Henrissat B."/>
            <person name="Hilden K.S."/>
            <person name="Hope R."/>
            <person name="Hossain A."/>
            <person name="Karabika E."/>
            <person name="Karaffa L."/>
            <person name="Karanyi Z."/>
            <person name="Krasevec N."/>
            <person name="Kuo A."/>
            <person name="Kusch H."/>
            <person name="LaButti K."/>
            <person name="Lagendijk E.L."/>
            <person name="Lapidus A."/>
            <person name="Levasseur A."/>
            <person name="Lindquist E."/>
            <person name="Lipzen A."/>
            <person name="Logrieco A.F."/>
            <person name="MacCabe A."/>
            <person name="Maekelae M.R."/>
            <person name="Malavazi I."/>
            <person name="Melin P."/>
            <person name="Meyer V."/>
            <person name="Mielnichuk N."/>
            <person name="Miskei M."/>
            <person name="Molnar A.P."/>
            <person name="Mule G."/>
            <person name="Ngan C.Y."/>
            <person name="Orejas M."/>
            <person name="Orosz E."/>
            <person name="Ouedraogo J.P."/>
            <person name="Overkamp K.M."/>
            <person name="Park H.-S."/>
            <person name="Perrone G."/>
            <person name="Piumi F."/>
            <person name="Punt P.J."/>
            <person name="Ram A.F."/>
            <person name="Ramon A."/>
            <person name="Rauscher S."/>
            <person name="Record E."/>
            <person name="Riano-Pachon D.M."/>
            <person name="Robert V."/>
            <person name="Roehrig J."/>
            <person name="Ruller R."/>
            <person name="Salamov A."/>
            <person name="Salih N.S."/>
            <person name="Samson R.A."/>
            <person name="Sandor E."/>
            <person name="Sanguinetti M."/>
            <person name="Schuetze T."/>
            <person name="Sepcic K."/>
            <person name="Shelest E."/>
            <person name="Sherlock G."/>
            <person name="Sophianopoulou V."/>
            <person name="Squina F.M."/>
            <person name="Sun H."/>
            <person name="Susca A."/>
            <person name="Todd R.B."/>
            <person name="Tsang A."/>
            <person name="Unkles S.E."/>
            <person name="van de Wiele N."/>
            <person name="van Rossen-Uffink D."/>
            <person name="Oliveira J.V."/>
            <person name="Vesth T.C."/>
            <person name="Visser J."/>
            <person name="Yu J.-H."/>
            <person name="Zhou M."/>
            <person name="Andersen M.R."/>
            <person name="Archer D.B."/>
            <person name="Baker S.E."/>
            <person name="Benoit I."/>
            <person name="Brakhage A.A."/>
            <person name="Braus G.H."/>
            <person name="Fischer R."/>
            <person name="Frisvad J.C."/>
            <person name="Goldman G.H."/>
            <person name="Houbraken J."/>
            <person name="Oakley B."/>
            <person name="Pocsi I."/>
            <person name="Scazzocchio C."/>
            <person name="Seiboth B."/>
            <person name="vanKuyk P.A."/>
            <person name="Wortman J."/>
            <person name="Dyer P.S."/>
            <person name="Grigoriev I.V."/>
        </authorList>
    </citation>
    <scope>NUCLEOTIDE SEQUENCE [LARGE SCALE GENOMIC DNA]</scope>
    <source>
        <strain evidence="10">CBS 583.65</strain>
    </source>
</reference>
<dbReference type="GO" id="GO:0000785">
    <property type="term" value="C:chromatin"/>
    <property type="evidence" value="ECO:0007669"/>
    <property type="project" value="TreeGrafter"/>
</dbReference>
<dbReference type="GO" id="GO:0005634">
    <property type="term" value="C:nucleus"/>
    <property type="evidence" value="ECO:0007669"/>
    <property type="project" value="UniProtKB-SubCell"/>
</dbReference>
<proteinExistence type="predicted"/>
<keyword evidence="2" id="KW-0479">Metal-binding</keyword>
<accession>A0A1L9PKQ4</accession>
<evidence type="ECO:0000256" key="5">
    <source>
        <dbReference type="ARBA" id="ARBA00022833"/>
    </source>
</evidence>
<dbReference type="InterPro" id="IPR013087">
    <property type="entry name" value="Znf_C2H2_type"/>
</dbReference>
<dbReference type="GO" id="GO:0008270">
    <property type="term" value="F:zinc ion binding"/>
    <property type="evidence" value="ECO:0007669"/>
    <property type="project" value="UniProtKB-KW"/>
</dbReference>
<comment type="subcellular location">
    <subcellularLocation>
        <location evidence="1">Nucleus</location>
    </subcellularLocation>
</comment>
<dbReference type="PANTHER" id="PTHR40626">
    <property type="entry name" value="MIP31509P"/>
    <property type="match status" value="1"/>
</dbReference>
<feature type="domain" description="C2H2-type" evidence="8">
    <location>
        <begin position="33"/>
        <end position="64"/>
    </location>
</feature>